<dbReference type="GO" id="GO:0006355">
    <property type="term" value="P:regulation of DNA-templated transcription"/>
    <property type="evidence" value="ECO:0007669"/>
    <property type="project" value="InterPro"/>
</dbReference>
<feature type="domain" description="Response regulatory" evidence="10">
    <location>
        <begin position="8"/>
        <end position="122"/>
    </location>
</feature>
<dbReference type="SUPFAM" id="SSF46689">
    <property type="entry name" value="Homeodomain-like"/>
    <property type="match status" value="1"/>
</dbReference>
<dbReference type="AlphaFoldDB" id="S3INB2"/>
<dbReference type="InterPro" id="IPR011006">
    <property type="entry name" value="CheY-like_superfamily"/>
</dbReference>
<dbReference type="Gene3D" id="3.40.50.2300">
    <property type="match status" value="1"/>
</dbReference>
<dbReference type="InterPro" id="IPR009057">
    <property type="entry name" value="Homeodomain-like_sf"/>
</dbReference>
<dbReference type="PROSITE" id="PS00688">
    <property type="entry name" value="SIGMA54_INTERACT_3"/>
    <property type="match status" value="1"/>
</dbReference>
<dbReference type="SMART" id="SM00382">
    <property type="entry name" value="AAA"/>
    <property type="match status" value="1"/>
</dbReference>
<dbReference type="PANTHER" id="PTHR32071">
    <property type="entry name" value="TRANSCRIPTIONAL REGULATORY PROTEIN"/>
    <property type="match status" value="1"/>
</dbReference>
<dbReference type="PANTHER" id="PTHR32071:SF116">
    <property type="entry name" value="TRANSCRIPTIONAL REGULATORY PROTEIN GLRR"/>
    <property type="match status" value="1"/>
</dbReference>
<dbReference type="GO" id="GO:0005524">
    <property type="term" value="F:ATP binding"/>
    <property type="evidence" value="ECO:0007669"/>
    <property type="project" value="UniProtKB-KW"/>
</dbReference>
<feature type="modified residue" description="4-aspartylphosphate" evidence="8">
    <location>
        <position position="57"/>
    </location>
</feature>
<dbReference type="InterPro" id="IPR027417">
    <property type="entry name" value="P-loop_NTPase"/>
</dbReference>
<keyword evidence="6" id="KW-0238">DNA-binding</keyword>
<dbReference type="InterPro" id="IPR025943">
    <property type="entry name" value="Sigma_54_int_dom_ATP-bd_2"/>
</dbReference>
<dbReference type="PROSITE" id="PS00676">
    <property type="entry name" value="SIGMA54_INTERACT_2"/>
    <property type="match status" value="1"/>
</dbReference>
<organism evidence="11 12">
    <name type="scientific">Cedecea davisae DSM 4568</name>
    <dbReference type="NCBI Taxonomy" id="566551"/>
    <lineage>
        <taxon>Bacteria</taxon>
        <taxon>Pseudomonadati</taxon>
        <taxon>Pseudomonadota</taxon>
        <taxon>Gammaproteobacteria</taxon>
        <taxon>Enterobacterales</taxon>
        <taxon>Enterobacteriaceae</taxon>
        <taxon>Cedecea</taxon>
    </lineage>
</organism>
<dbReference type="InterPro" id="IPR003593">
    <property type="entry name" value="AAA+_ATPase"/>
</dbReference>
<dbReference type="Gene3D" id="1.10.8.60">
    <property type="match status" value="1"/>
</dbReference>
<name>S3INB2_9ENTR</name>
<dbReference type="STRING" id="566551.HMPREF0201_03519"/>
<dbReference type="InterPro" id="IPR025944">
    <property type="entry name" value="Sigma_54_int_dom_CS"/>
</dbReference>
<evidence type="ECO:0000256" key="7">
    <source>
        <dbReference type="ARBA" id="ARBA00023163"/>
    </source>
</evidence>
<keyword evidence="3" id="KW-0067">ATP-binding</keyword>
<dbReference type="EMBL" id="ATDT01000031">
    <property type="protein sequence ID" value="EPF15283.1"/>
    <property type="molecule type" value="Genomic_DNA"/>
</dbReference>
<feature type="domain" description="Sigma-54 factor interaction" evidence="9">
    <location>
        <begin position="137"/>
        <end position="366"/>
    </location>
</feature>
<dbReference type="InterPro" id="IPR002078">
    <property type="entry name" value="Sigma_54_int"/>
</dbReference>
<dbReference type="HOGENOM" id="CLU_000445_0_6_6"/>
<dbReference type="Pfam" id="PF00072">
    <property type="entry name" value="Response_reg"/>
    <property type="match status" value="1"/>
</dbReference>
<sequence length="445" mass="49284">MTQRKPARLLLVDDDPGLLKLLGMRLSSEGYTVTTAESGAEGLKVLGREKIDLVISDLRMDEMDGMALFAEIQKGQPGMPVIILTAHGSIPDAVAATQQGVFSFLTKPVDKDALYQAIDNALEHTVIAGDDMWRDTIVTRSPIMQRLLEQARMVAQSDVSVLINGQSGTGKEILAQAIHNASPRSKKAFIAINCGALPEQLLESELFGHARGAFTGAVSSREGLFQAAEGGTLFLDEIGDMPIPLQVKLLRVLQERKVRPLGSNRDLDIDVRIISATHRDLPKAMERGEFREDLFYRLNVVNLKIPALHERGEDIPLLANHLLRQSADRHKPFVRSFSTDAMKRLMAASWPGNVRQLVNVIEQCVALTSAPVISEALVEQALEGENTALPTFVEARNQFELNYLRKLLQITRGNVTHAARMAGRNRTEFYKLLARHELEANDFKE</sequence>
<dbReference type="Gene3D" id="1.10.10.60">
    <property type="entry name" value="Homeodomain-like"/>
    <property type="match status" value="1"/>
</dbReference>
<keyword evidence="7" id="KW-0804">Transcription</keyword>
<dbReference type="PROSITE" id="PS50110">
    <property type="entry name" value="RESPONSE_REGULATORY"/>
    <property type="match status" value="1"/>
</dbReference>
<dbReference type="Pfam" id="PF00158">
    <property type="entry name" value="Sigma54_activat"/>
    <property type="match status" value="1"/>
</dbReference>
<evidence type="ECO:0000256" key="6">
    <source>
        <dbReference type="ARBA" id="ARBA00023125"/>
    </source>
</evidence>
<dbReference type="GO" id="GO:0000160">
    <property type="term" value="P:phosphorelay signal transduction system"/>
    <property type="evidence" value="ECO:0007669"/>
    <property type="project" value="UniProtKB-KW"/>
</dbReference>
<evidence type="ECO:0000256" key="1">
    <source>
        <dbReference type="ARBA" id="ARBA00022553"/>
    </source>
</evidence>
<evidence type="ECO:0000256" key="5">
    <source>
        <dbReference type="ARBA" id="ARBA00023015"/>
    </source>
</evidence>
<dbReference type="Pfam" id="PF25601">
    <property type="entry name" value="AAA_lid_14"/>
    <property type="match status" value="1"/>
</dbReference>
<evidence type="ECO:0000256" key="3">
    <source>
        <dbReference type="ARBA" id="ARBA00022840"/>
    </source>
</evidence>
<evidence type="ECO:0000313" key="11">
    <source>
        <dbReference type="EMBL" id="EPF15283.1"/>
    </source>
</evidence>
<evidence type="ECO:0000256" key="4">
    <source>
        <dbReference type="ARBA" id="ARBA00023012"/>
    </source>
</evidence>
<accession>S3INB2</accession>
<dbReference type="SMART" id="SM00448">
    <property type="entry name" value="REC"/>
    <property type="match status" value="1"/>
</dbReference>
<dbReference type="Gene3D" id="3.40.50.300">
    <property type="entry name" value="P-loop containing nucleotide triphosphate hydrolases"/>
    <property type="match status" value="1"/>
</dbReference>
<evidence type="ECO:0000259" key="10">
    <source>
        <dbReference type="PROSITE" id="PS50110"/>
    </source>
</evidence>
<dbReference type="CDD" id="cd00009">
    <property type="entry name" value="AAA"/>
    <property type="match status" value="1"/>
</dbReference>
<keyword evidence="2" id="KW-0547">Nucleotide-binding</keyword>
<gene>
    <name evidence="11" type="ORF">HMPREF0201_03519</name>
</gene>
<dbReference type="InterPro" id="IPR025662">
    <property type="entry name" value="Sigma_54_int_dom_ATP-bd_1"/>
</dbReference>
<dbReference type="SUPFAM" id="SSF52540">
    <property type="entry name" value="P-loop containing nucleoside triphosphate hydrolases"/>
    <property type="match status" value="1"/>
</dbReference>
<evidence type="ECO:0000259" key="9">
    <source>
        <dbReference type="PROSITE" id="PS50045"/>
    </source>
</evidence>
<proteinExistence type="predicted"/>
<dbReference type="RefSeq" id="WP_016537783.1">
    <property type="nucleotide sequence ID" value="NZ_KE161030.1"/>
</dbReference>
<evidence type="ECO:0000256" key="2">
    <source>
        <dbReference type="ARBA" id="ARBA00022741"/>
    </source>
</evidence>
<dbReference type="PROSITE" id="PS00675">
    <property type="entry name" value="SIGMA54_INTERACT_1"/>
    <property type="match status" value="1"/>
</dbReference>
<evidence type="ECO:0000313" key="12">
    <source>
        <dbReference type="Proteomes" id="UP000014585"/>
    </source>
</evidence>
<dbReference type="SUPFAM" id="SSF52172">
    <property type="entry name" value="CheY-like"/>
    <property type="match status" value="1"/>
</dbReference>
<evidence type="ECO:0000256" key="8">
    <source>
        <dbReference type="PROSITE-ProRule" id="PRU00169"/>
    </source>
</evidence>
<dbReference type="GO" id="GO:0003677">
    <property type="term" value="F:DNA binding"/>
    <property type="evidence" value="ECO:0007669"/>
    <property type="project" value="UniProtKB-KW"/>
</dbReference>
<comment type="caution">
    <text evidence="11">The sequence shown here is derived from an EMBL/GenBank/DDBJ whole genome shotgun (WGS) entry which is preliminary data.</text>
</comment>
<protein>
    <submittedName>
        <fullName evidence="11">Putative response regulator/sigma54 interaction protein</fullName>
    </submittedName>
</protein>
<dbReference type="FunFam" id="3.40.50.2300:FF:000018">
    <property type="entry name" value="DNA-binding transcriptional regulator NtrC"/>
    <property type="match status" value="1"/>
</dbReference>
<dbReference type="NCBIfam" id="NF011695">
    <property type="entry name" value="PRK15115.1"/>
    <property type="match status" value="1"/>
</dbReference>
<dbReference type="InterPro" id="IPR001789">
    <property type="entry name" value="Sig_transdc_resp-reg_receiver"/>
</dbReference>
<reference evidence="11 12" key="1">
    <citation type="submission" date="2013-04" db="EMBL/GenBank/DDBJ databases">
        <authorList>
            <person name="Weinstock G."/>
            <person name="Sodergren E."/>
            <person name="Lobos E.A."/>
            <person name="Fulton L."/>
            <person name="Fulton R."/>
            <person name="Courtney L."/>
            <person name="Fronick C."/>
            <person name="O'Laughlin M."/>
            <person name="Godfrey J."/>
            <person name="Wilson R.M."/>
            <person name="Miner T."/>
            <person name="Farmer C."/>
            <person name="Delehaunty K."/>
            <person name="Cordes M."/>
            <person name="Minx P."/>
            <person name="Tomlinson C."/>
            <person name="Chen J."/>
            <person name="Wollam A."/>
            <person name="Pepin K.H."/>
            <person name="Palsikar V.B."/>
            <person name="Zhang X."/>
            <person name="Suruliraj S."/>
            <person name="Perna N.T."/>
            <person name="Plunkett G."/>
            <person name="Warren W."/>
            <person name="Mitreva M."/>
            <person name="Mardis E.R."/>
            <person name="Wilson R.K."/>
        </authorList>
    </citation>
    <scope>NUCLEOTIDE SEQUENCE [LARGE SCALE GENOMIC DNA]</scope>
    <source>
        <strain evidence="11 12">DSM 4568</strain>
    </source>
</reference>
<dbReference type="InterPro" id="IPR058031">
    <property type="entry name" value="AAA_lid_NorR"/>
</dbReference>
<dbReference type="PATRIC" id="fig|566551.4.peg.3211"/>
<keyword evidence="5" id="KW-0805">Transcription regulation</keyword>
<dbReference type="Proteomes" id="UP000014585">
    <property type="component" value="Unassembled WGS sequence"/>
</dbReference>
<dbReference type="FunFam" id="3.40.50.300:FF:000006">
    <property type="entry name" value="DNA-binding transcriptional regulator NtrC"/>
    <property type="match status" value="1"/>
</dbReference>
<keyword evidence="1 8" id="KW-0597">Phosphoprotein</keyword>
<dbReference type="PROSITE" id="PS50045">
    <property type="entry name" value="SIGMA54_INTERACT_4"/>
    <property type="match status" value="1"/>
</dbReference>
<dbReference type="OrthoDB" id="9804019at2"/>
<keyword evidence="4" id="KW-0902">Two-component regulatory system</keyword>